<gene>
    <name evidence="2" type="ORF">OS242_15525</name>
</gene>
<evidence type="ECO:0000313" key="2">
    <source>
        <dbReference type="EMBL" id="MCX7571359.1"/>
    </source>
</evidence>
<dbReference type="RefSeq" id="WP_267152607.1">
    <property type="nucleotide sequence ID" value="NZ_JAPMLT010000010.1"/>
</dbReference>
<feature type="transmembrane region" description="Helical" evidence="1">
    <location>
        <begin position="65"/>
        <end position="84"/>
    </location>
</feature>
<dbReference type="EMBL" id="JAPMLT010000010">
    <property type="protein sequence ID" value="MCX7571359.1"/>
    <property type="molecule type" value="Genomic_DNA"/>
</dbReference>
<evidence type="ECO:0000256" key="1">
    <source>
        <dbReference type="SAM" id="Phobius"/>
    </source>
</evidence>
<proteinExistence type="predicted"/>
<feature type="transmembrane region" description="Helical" evidence="1">
    <location>
        <begin position="104"/>
        <end position="123"/>
    </location>
</feature>
<evidence type="ECO:0000313" key="3">
    <source>
        <dbReference type="Proteomes" id="UP001208017"/>
    </source>
</evidence>
<organism evidence="2 3">
    <name type="scientific">Tumebacillus lacus</name>
    <dbReference type="NCBI Taxonomy" id="2995335"/>
    <lineage>
        <taxon>Bacteria</taxon>
        <taxon>Bacillati</taxon>
        <taxon>Bacillota</taxon>
        <taxon>Bacilli</taxon>
        <taxon>Bacillales</taxon>
        <taxon>Alicyclobacillaceae</taxon>
        <taxon>Tumebacillus</taxon>
    </lineage>
</organism>
<protein>
    <submittedName>
        <fullName evidence="2">Uncharacterized protein</fullName>
    </submittedName>
</protein>
<sequence>MYKGLMLLFLALLPGLLALLGFTNPAGPEAATPKHITVMRLFLINPFIMALLGGVVTLVLQSKRVYWLSVVFCFLFAWLALGLINGHFYTEGVFGMTAVNEAALLSLWGLVGATFTYVLFNLLKKMFAQVNQHDQP</sequence>
<comment type="caution">
    <text evidence="2">The sequence shown here is derived from an EMBL/GenBank/DDBJ whole genome shotgun (WGS) entry which is preliminary data.</text>
</comment>
<name>A0ABT3X379_9BACL</name>
<reference evidence="2 3" key="1">
    <citation type="submission" date="2022-11" db="EMBL/GenBank/DDBJ databases">
        <title>Study of microbial diversity in lake waters.</title>
        <authorList>
            <person name="Zhang J."/>
        </authorList>
    </citation>
    <scope>NUCLEOTIDE SEQUENCE [LARGE SCALE GENOMIC DNA]</scope>
    <source>
        <strain evidence="2 3">DT12</strain>
    </source>
</reference>
<accession>A0ABT3X379</accession>
<dbReference type="Proteomes" id="UP001208017">
    <property type="component" value="Unassembled WGS sequence"/>
</dbReference>
<keyword evidence="1" id="KW-0472">Membrane</keyword>
<keyword evidence="3" id="KW-1185">Reference proteome</keyword>
<feature type="transmembrane region" description="Helical" evidence="1">
    <location>
        <begin position="40"/>
        <end position="60"/>
    </location>
</feature>
<keyword evidence="1" id="KW-0812">Transmembrane</keyword>
<keyword evidence="1" id="KW-1133">Transmembrane helix</keyword>